<accession>A0AA41HIQ0</accession>
<gene>
    <name evidence="1" type="ORF">KVP70_33880</name>
</gene>
<organism evidence="1 2">
    <name type="scientific">Duganella violaceipulchra</name>
    <dbReference type="NCBI Taxonomy" id="2849652"/>
    <lineage>
        <taxon>Bacteria</taxon>
        <taxon>Pseudomonadati</taxon>
        <taxon>Pseudomonadota</taxon>
        <taxon>Betaproteobacteria</taxon>
        <taxon>Burkholderiales</taxon>
        <taxon>Oxalobacteraceae</taxon>
        <taxon>Telluria group</taxon>
        <taxon>Duganella</taxon>
    </lineage>
</organism>
<protein>
    <submittedName>
        <fullName evidence="1">Uncharacterized protein</fullName>
    </submittedName>
</protein>
<dbReference type="Proteomes" id="UP001155901">
    <property type="component" value="Unassembled WGS sequence"/>
</dbReference>
<feature type="non-terminal residue" evidence="1">
    <location>
        <position position="1"/>
    </location>
</feature>
<proteinExistence type="predicted"/>
<dbReference type="Gene3D" id="3.30.559.30">
    <property type="entry name" value="Nonribosomal peptide synthetase, condensation domain"/>
    <property type="match status" value="1"/>
</dbReference>
<sequence>CQYRSALFTPATIEYLMGQWLSLLEQVARAPRTAVAQLALFELAPLASPYLAFANALPATPAPATVLERLRAVTVATPDGVALEW</sequence>
<evidence type="ECO:0000313" key="1">
    <source>
        <dbReference type="EMBL" id="MBV6325877.1"/>
    </source>
</evidence>
<feature type="non-terminal residue" evidence="1">
    <location>
        <position position="85"/>
    </location>
</feature>
<evidence type="ECO:0000313" key="2">
    <source>
        <dbReference type="Proteomes" id="UP001155901"/>
    </source>
</evidence>
<reference evidence="1" key="1">
    <citation type="submission" date="2021-07" db="EMBL/GenBank/DDBJ databases">
        <title>Characterization of violacein-producing bacteria and related species.</title>
        <authorList>
            <person name="Wilson H.S."/>
            <person name="De Leon M.E."/>
        </authorList>
    </citation>
    <scope>NUCLEOTIDE SEQUENCE</scope>
    <source>
        <strain evidence="1">HSC-15S17</strain>
    </source>
</reference>
<dbReference type="EMBL" id="JAHTGR010000239">
    <property type="protein sequence ID" value="MBV6325877.1"/>
    <property type="molecule type" value="Genomic_DNA"/>
</dbReference>
<comment type="caution">
    <text evidence="1">The sequence shown here is derived from an EMBL/GenBank/DDBJ whole genome shotgun (WGS) entry which is preliminary data.</text>
</comment>
<dbReference type="AlphaFoldDB" id="A0AA41HIQ0"/>
<name>A0AA41HIQ0_9BURK</name>